<keyword evidence="4" id="KW-0255">Endonuclease</keyword>
<dbReference type="InterPro" id="IPR043128">
    <property type="entry name" value="Rev_trsase/Diguanyl_cyclase"/>
</dbReference>
<dbReference type="Gene3D" id="3.10.10.10">
    <property type="entry name" value="HIV Type 1 Reverse Transcriptase, subunit A, domain 1"/>
    <property type="match status" value="1"/>
</dbReference>
<dbReference type="Pfam" id="PF00078">
    <property type="entry name" value="RVT_1"/>
    <property type="match status" value="1"/>
</dbReference>
<dbReference type="GO" id="GO:0003964">
    <property type="term" value="F:RNA-directed DNA polymerase activity"/>
    <property type="evidence" value="ECO:0007669"/>
    <property type="project" value="UniProtKB-KW"/>
</dbReference>
<keyword evidence="6" id="KW-0695">RNA-directed DNA polymerase</keyword>
<evidence type="ECO:0000256" key="5">
    <source>
        <dbReference type="ARBA" id="ARBA00022801"/>
    </source>
</evidence>
<protein>
    <recommendedName>
        <fullName evidence="11">Reverse transcriptase domain-containing protein</fullName>
    </recommendedName>
</protein>
<keyword evidence="2" id="KW-0548">Nucleotidyltransferase</keyword>
<dbReference type="PANTHER" id="PTHR33050">
    <property type="entry name" value="REVERSE TRANSCRIPTASE DOMAIN-CONTAINING PROTEIN"/>
    <property type="match status" value="1"/>
</dbReference>
<keyword evidence="10" id="KW-1185">Reference proteome</keyword>
<dbReference type="Pfam" id="PF17917">
    <property type="entry name" value="RT_RNaseH"/>
    <property type="match status" value="1"/>
</dbReference>
<evidence type="ECO:0000256" key="4">
    <source>
        <dbReference type="ARBA" id="ARBA00022759"/>
    </source>
</evidence>
<evidence type="ECO:0000256" key="2">
    <source>
        <dbReference type="ARBA" id="ARBA00022695"/>
    </source>
</evidence>
<dbReference type="GO" id="GO:0004519">
    <property type="term" value="F:endonuclease activity"/>
    <property type="evidence" value="ECO:0007669"/>
    <property type="project" value="UniProtKB-KW"/>
</dbReference>
<reference evidence="9" key="1">
    <citation type="submission" date="2023-10" db="EMBL/GenBank/DDBJ databases">
        <authorList>
            <person name="Guldener U."/>
        </authorList>
    </citation>
    <scope>NUCLEOTIDE SEQUENCE</scope>
    <source>
        <strain evidence="9">Mp4</strain>
    </source>
</reference>
<keyword evidence="1" id="KW-0808">Transferase</keyword>
<evidence type="ECO:0000313" key="9">
    <source>
        <dbReference type="EMBL" id="SNX87252.1"/>
    </source>
</evidence>
<dbReference type="InterPro" id="IPR041373">
    <property type="entry name" value="RT_RNaseH"/>
</dbReference>
<dbReference type="InterPro" id="IPR000477">
    <property type="entry name" value="RT_dom"/>
</dbReference>
<dbReference type="Gene3D" id="3.30.70.270">
    <property type="match status" value="1"/>
</dbReference>
<dbReference type="InterPro" id="IPR043502">
    <property type="entry name" value="DNA/RNA_pol_sf"/>
</dbReference>
<dbReference type="Proteomes" id="UP001294444">
    <property type="component" value="Unassembled WGS sequence"/>
</dbReference>
<organism evidence="9 10">
    <name type="scientific">Melanopsichium pennsylvanicum</name>
    <dbReference type="NCBI Taxonomy" id="63383"/>
    <lineage>
        <taxon>Eukaryota</taxon>
        <taxon>Fungi</taxon>
        <taxon>Dikarya</taxon>
        <taxon>Basidiomycota</taxon>
        <taxon>Ustilaginomycotina</taxon>
        <taxon>Ustilaginomycetes</taxon>
        <taxon>Ustilaginales</taxon>
        <taxon>Ustilaginaceae</taxon>
        <taxon>Melanopsichium</taxon>
    </lineage>
</organism>
<comment type="caution">
    <text evidence="9">The sequence shown here is derived from an EMBL/GenBank/DDBJ whole genome shotgun (WGS) entry which is preliminary data.</text>
</comment>
<keyword evidence="3" id="KW-0540">Nuclease</keyword>
<evidence type="ECO:0000313" key="10">
    <source>
        <dbReference type="Proteomes" id="UP001294444"/>
    </source>
</evidence>
<evidence type="ECO:0000259" key="8">
    <source>
        <dbReference type="Pfam" id="PF17917"/>
    </source>
</evidence>
<name>A0AAJ4XSV3_9BASI</name>
<feature type="domain" description="Reverse transcriptase RNase H-like" evidence="8">
    <location>
        <begin position="408"/>
        <end position="480"/>
    </location>
</feature>
<sequence length="503" mass="55889">MPPDLATSALLPLVAGQQPPPPRPNTLCERPIFDVSDVPATVGSLQLRLWSSFLDLYPDQAFATQLRGALRHGVKLGYNGPLRSAARLEVANLPMSSDDVAHLRREIQARLEEGRLCHVADPGNINLVCSPPGACLPSVNDGIHPSFVTIHYEGLDAIMDFIRERPSASLWKADLEDAFRHVIVAESDARLMGIHFDGHYYQECALAFGGRSSPFLFNLFAEFLHWLASFALRSVSTSSTSHSDVAHYLDDFFGASDASANPAVPIHVLSLAAAALGFRISHKKTFWDTTKLEILGIKLDSVAQTASITQERRQRILQRCLRIVNRGRALLLELQQVAGHLQFVTRVAPHGRAFLRRLYDAVKAHHKAPFGRRISKATRAELVWWINTLNSWDGVSLLQPLPLIIEHIWTDASKRSIGGHLGSMEAPLAVFSKDLSRRHRQKDIRFLEALAVLEALRRFAPLWSGPRRVVIHVDNENVEFGVSAYQPESKEGCSAPLPIERLS</sequence>
<evidence type="ECO:0000259" key="7">
    <source>
        <dbReference type="Pfam" id="PF00078"/>
    </source>
</evidence>
<evidence type="ECO:0000256" key="3">
    <source>
        <dbReference type="ARBA" id="ARBA00022722"/>
    </source>
</evidence>
<evidence type="ECO:0000256" key="1">
    <source>
        <dbReference type="ARBA" id="ARBA00022679"/>
    </source>
</evidence>
<dbReference type="PANTHER" id="PTHR33050:SF7">
    <property type="entry name" value="RIBONUCLEASE H"/>
    <property type="match status" value="1"/>
</dbReference>
<gene>
    <name evidence="9" type="ORF">MEPE_05962</name>
</gene>
<evidence type="ECO:0000256" key="6">
    <source>
        <dbReference type="ARBA" id="ARBA00022918"/>
    </source>
</evidence>
<dbReference type="AlphaFoldDB" id="A0AAJ4XSV3"/>
<evidence type="ECO:0008006" key="11">
    <source>
        <dbReference type="Google" id="ProtNLM"/>
    </source>
</evidence>
<proteinExistence type="predicted"/>
<dbReference type="GO" id="GO:0016787">
    <property type="term" value="F:hydrolase activity"/>
    <property type="evidence" value="ECO:0007669"/>
    <property type="project" value="UniProtKB-KW"/>
</dbReference>
<feature type="domain" description="Reverse transcriptase" evidence="7">
    <location>
        <begin position="165"/>
        <end position="299"/>
    </location>
</feature>
<dbReference type="SUPFAM" id="SSF56672">
    <property type="entry name" value="DNA/RNA polymerases"/>
    <property type="match status" value="1"/>
</dbReference>
<dbReference type="EMBL" id="OAPG01000018">
    <property type="protein sequence ID" value="SNX87252.1"/>
    <property type="molecule type" value="Genomic_DNA"/>
</dbReference>
<keyword evidence="5" id="KW-0378">Hydrolase</keyword>
<accession>A0AAJ4XSV3</accession>
<dbReference type="InterPro" id="IPR052055">
    <property type="entry name" value="Hepadnavirus_pol/RT"/>
</dbReference>